<feature type="chain" id="PRO_5045881853" evidence="2">
    <location>
        <begin position="24"/>
        <end position="323"/>
    </location>
</feature>
<feature type="region of interest" description="Disordered" evidence="1">
    <location>
        <begin position="302"/>
        <end position="323"/>
    </location>
</feature>
<dbReference type="GO" id="GO:0009002">
    <property type="term" value="F:serine-type D-Ala-D-Ala carboxypeptidase activity"/>
    <property type="evidence" value="ECO:0007669"/>
    <property type="project" value="UniProtKB-EC"/>
</dbReference>
<dbReference type="PROSITE" id="PS51257">
    <property type="entry name" value="PROKAR_LIPOPROTEIN"/>
    <property type="match status" value="1"/>
</dbReference>
<dbReference type="Gene3D" id="3.40.710.10">
    <property type="entry name" value="DD-peptidase/beta-lactamase superfamily"/>
    <property type="match status" value="1"/>
</dbReference>
<keyword evidence="2" id="KW-0732">Signal</keyword>
<dbReference type="InterPro" id="IPR001967">
    <property type="entry name" value="Peptidase_S11_N"/>
</dbReference>
<dbReference type="RefSeq" id="WP_309798579.1">
    <property type="nucleotide sequence ID" value="NZ_BAAAHY010000005.1"/>
</dbReference>
<dbReference type="Pfam" id="PF00768">
    <property type="entry name" value="Peptidase_S11"/>
    <property type="match status" value="1"/>
</dbReference>
<gene>
    <name evidence="4" type="ORF">JOE69_002128</name>
</gene>
<sequence length="323" mass="32844">MKIRIPLQSLLAGVLIAALAACAPGPAASGDGPNAAAVGAGPAASGQSWGRMLDWPTAAASIMQQGGDAPLLNQSGQRPAPIASAAKIITALTLLAEHPIGSGEPGPSIDLDSSDVKRYEAYRQIDGSVLPVYSGMRLTLREALAAMLLPSANNIADTLAVWAFGSLAKYRAVAQQRVTELNLGSTTVGLDASGFDPSTTSTAHDLALLASAAMDSPVIADLVARTSFDIEGYGPVQNTNSLLGSNGVIGLKTGTSNQARGVFLFAAKATVDGRPTVLVGAVQGAGERARDAIEQARKLLGSIRDGSAPDQPGMAQTGPAVRR</sequence>
<dbReference type="EMBL" id="JAVDQF010000001">
    <property type="protein sequence ID" value="MDR6269890.1"/>
    <property type="molecule type" value="Genomic_DNA"/>
</dbReference>
<keyword evidence="4" id="KW-0645">Protease</keyword>
<evidence type="ECO:0000259" key="3">
    <source>
        <dbReference type="Pfam" id="PF00768"/>
    </source>
</evidence>
<evidence type="ECO:0000256" key="2">
    <source>
        <dbReference type="SAM" id="SignalP"/>
    </source>
</evidence>
<organism evidence="4 5">
    <name type="scientific">Arthrobacter russicus</name>
    <dbReference type="NCBI Taxonomy" id="172040"/>
    <lineage>
        <taxon>Bacteria</taxon>
        <taxon>Bacillati</taxon>
        <taxon>Actinomycetota</taxon>
        <taxon>Actinomycetes</taxon>
        <taxon>Micrococcales</taxon>
        <taxon>Micrococcaceae</taxon>
        <taxon>Arthrobacter</taxon>
    </lineage>
</organism>
<keyword evidence="5" id="KW-1185">Reference proteome</keyword>
<proteinExistence type="predicted"/>
<evidence type="ECO:0000313" key="5">
    <source>
        <dbReference type="Proteomes" id="UP001185069"/>
    </source>
</evidence>
<dbReference type="EC" id="3.4.16.4" evidence="4"/>
<feature type="domain" description="Peptidase S11 D-alanyl-D-alanine carboxypeptidase A N-terminal" evidence="3">
    <location>
        <begin position="63"/>
        <end position="269"/>
    </location>
</feature>
<evidence type="ECO:0000256" key="1">
    <source>
        <dbReference type="SAM" id="MobiDB-lite"/>
    </source>
</evidence>
<name>A0ABU1JCL3_9MICC</name>
<dbReference type="Proteomes" id="UP001185069">
    <property type="component" value="Unassembled WGS sequence"/>
</dbReference>
<keyword evidence="4" id="KW-0121">Carboxypeptidase</keyword>
<dbReference type="InterPro" id="IPR012338">
    <property type="entry name" value="Beta-lactam/transpept-like"/>
</dbReference>
<evidence type="ECO:0000313" key="4">
    <source>
        <dbReference type="EMBL" id="MDR6269890.1"/>
    </source>
</evidence>
<accession>A0ABU1JCL3</accession>
<reference evidence="4 5" key="1">
    <citation type="submission" date="2023-07" db="EMBL/GenBank/DDBJ databases">
        <title>Sequencing the genomes of 1000 actinobacteria strains.</title>
        <authorList>
            <person name="Klenk H.-P."/>
        </authorList>
    </citation>
    <scope>NUCLEOTIDE SEQUENCE [LARGE SCALE GENOMIC DNA]</scope>
    <source>
        <strain evidence="4 5">DSM 14555</strain>
    </source>
</reference>
<dbReference type="SUPFAM" id="SSF56601">
    <property type="entry name" value="beta-lactamase/transpeptidase-like"/>
    <property type="match status" value="1"/>
</dbReference>
<protein>
    <submittedName>
        <fullName evidence="4">D-alanyl-D-alanine carboxypeptidase (Penicillin-binding protein 5/6)</fullName>
        <ecNumber evidence="4">3.4.16.4</ecNumber>
    </submittedName>
</protein>
<feature type="signal peptide" evidence="2">
    <location>
        <begin position="1"/>
        <end position="23"/>
    </location>
</feature>
<keyword evidence="4" id="KW-0378">Hydrolase</keyword>
<comment type="caution">
    <text evidence="4">The sequence shown here is derived from an EMBL/GenBank/DDBJ whole genome shotgun (WGS) entry which is preliminary data.</text>
</comment>